<dbReference type="InterPro" id="IPR000531">
    <property type="entry name" value="Beta-barrel_TonB"/>
</dbReference>
<comment type="subcellular location">
    <subcellularLocation>
        <location evidence="1 9">Cell outer membrane</location>
        <topology evidence="1 9">Multi-pass membrane protein</topology>
    </subcellularLocation>
</comment>
<keyword evidence="4 9" id="KW-0812">Transmembrane</keyword>
<sequence>MIDKTSSTGPRTRKYVVRSLMIGSAASALITTPAFAQNNDELAAATANQPAIVVTGSRITNPNLEQSSPIQVVGTDEIDYRQATNAEELIGELPGIAAGTNNSVNNGSNGTSTLNLRNLSSTRSLVLLDGTRLVPSTLASQTDLNIIPVALVERVEVITGGASSVYGADAISGVANFVLRRDFEGLEAAMTYGITERGDGERVRGDLTLGANFDDGRGNAVLSIGYQEVDDVLQANRAISQVATFGGQPVGSGTTVPTRFNGQQVAPDGSQLVPTYNTFNFAPFNYFQTPLERYNIFGSANYEVTPGIEVYTRGMFTNSTVSLQLAPSGLFGAPFTLPLNNPFINDTVGQQICASFAVPIDPVTCQAALDAVDPNDPGYLAPQTIINRRLVEQGPRSSDIVTNQFQIWAGVRGDLSPTISYDVYATYGESQRTLTRRGWGLKSRIEQALNAISPTQCFDPSNGCFPINLLGGGTGTNIDPRSVAFFNQPSGFTDSTSLSVVNASLNGTFGETGFFTQTPIGFAVGVEYREYSASRVADVSAGTQGEVLGSGAPSPTFTGGYDVIEGFAELIVPILEDVPGFYSLQAEGAIRVSDYSNTGTSTTWKAGGSWEPFEGFRFRGIYSISVRSPNIGELFGPVTTGLTALTNDPCQLGNPVGNATLTAICIAQGAPAATIGIIPVPSAAQINATTGGNANLDTEEAESITLGLVATPPQVPGLVVSVDYFNIKVTGAITNPAPGDILTPCFGPNNDGAGSDATACANIRRNPINGSLNGGGETLGLILQLSNLGELETSGVDFRVNYTLPMSFGSINWDLNGTWTETLTFNANPANPINITRECVGLFSPNCEPITPEWAFNLRTTVSIDDLVDISLLWRWIDGVEYEFIGQGQGFLPESEAFDAANYFDLTVRSNVSENFDLTIGIQNLLDRDPPQTSSFIGSSSFNSGDTYPTSYDTLGRRYSVTGRLRF</sequence>
<keyword evidence="7 9" id="KW-0472">Membrane</keyword>
<dbReference type="InterPro" id="IPR010917">
    <property type="entry name" value="TonB_rcpt_CS"/>
</dbReference>
<dbReference type="EMBL" id="QRDP01000004">
    <property type="protein sequence ID" value="RED16308.1"/>
    <property type="molecule type" value="Genomic_DNA"/>
</dbReference>
<dbReference type="Pfam" id="PF00593">
    <property type="entry name" value="TonB_dep_Rec_b-barrel"/>
    <property type="match status" value="1"/>
</dbReference>
<dbReference type="PROSITE" id="PS52016">
    <property type="entry name" value="TONB_DEPENDENT_REC_3"/>
    <property type="match status" value="1"/>
</dbReference>
<keyword evidence="16" id="KW-1185">Reference proteome</keyword>
<evidence type="ECO:0000313" key="16">
    <source>
        <dbReference type="Proteomes" id="UP000256310"/>
    </source>
</evidence>
<dbReference type="InterPro" id="IPR036942">
    <property type="entry name" value="Beta-barrel_TonB_sf"/>
</dbReference>
<evidence type="ECO:0000256" key="4">
    <source>
        <dbReference type="ARBA" id="ARBA00022692"/>
    </source>
</evidence>
<evidence type="ECO:0000256" key="8">
    <source>
        <dbReference type="ARBA" id="ARBA00023237"/>
    </source>
</evidence>
<dbReference type="PROSITE" id="PS01156">
    <property type="entry name" value="TONB_DEPENDENT_REC_2"/>
    <property type="match status" value="1"/>
</dbReference>
<reference evidence="15 16" key="1">
    <citation type="submission" date="2018-07" db="EMBL/GenBank/DDBJ databases">
        <title>Genomic Encyclopedia of Type Strains, Phase IV (KMG-IV): sequencing the most valuable type-strain genomes for metagenomic binning, comparative biology and taxonomic classification.</title>
        <authorList>
            <person name="Goeker M."/>
        </authorList>
    </citation>
    <scope>NUCLEOTIDE SEQUENCE [LARGE SCALE GENOMIC DNA]</scope>
    <source>
        <strain evidence="15 16">DSM 26725</strain>
    </source>
</reference>
<evidence type="ECO:0000313" key="15">
    <source>
        <dbReference type="EMBL" id="RED16308.1"/>
    </source>
</evidence>
<dbReference type="AlphaFoldDB" id="A0A3D9FF88"/>
<feature type="domain" description="TonB-dependent receptor-like beta-barrel" evidence="13">
    <location>
        <begin position="399"/>
        <end position="925"/>
    </location>
</feature>
<evidence type="ECO:0000259" key="14">
    <source>
        <dbReference type="Pfam" id="PF07715"/>
    </source>
</evidence>
<evidence type="ECO:0000259" key="13">
    <source>
        <dbReference type="Pfam" id="PF00593"/>
    </source>
</evidence>
<evidence type="ECO:0000256" key="9">
    <source>
        <dbReference type="PROSITE-ProRule" id="PRU01360"/>
    </source>
</evidence>
<dbReference type="PANTHER" id="PTHR47234">
    <property type="match status" value="1"/>
</dbReference>
<comment type="caution">
    <text evidence="15">The sequence shown here is derived from an EMBL/GenBank/DDBJ whole genome shotgun (WGS) entry which is preliminary data.</text>
</comment>
<gene>
    <name evidence="15" type="ORF">DFR46_1330</name>
</gene>
<evidence type="ECO:0000256" key="6">
    <source>
        <dbReference type="ARBA" id="ARBA00023077"/>
    </source>
</evidence>
<keyword evidence="6 11" id="KW-0798">TonB box</keyword>
<dbReference type="PANTHER" id="PTHR47234:SF2">
    <property type="entry name" value="TONB-DEPENDENT RECEPTOR"/>
    <property type="match status" value="1"/>
</dbReference>
<dbReference type="SUPFAM" id="SSF56935">
    <property type="entry name" value="Porins"/>
    <property type="match status" value="1"/>
</dbReference>
<name>A0A3D9FF88_9SPHN</name>
<protein>
    <submittedName>
        <fullName evidence="15">TonB-dependent receptor-like protein</fullName>
    </submittedName>
</protein>
<feature type="domain" description="TonB-dependent receptor plug" evidence="14">
    <location>
        <begin position="64"/>
        <end position="174"/>
    </location>
</feature>
<proteinExistence type="inferred from homology"/>
<feature type="signal peptide" evidence="12">
    <location>
        <begin position="1"/>
        <end position="36"/>
    </location>
</feature>
<dbReference type="InterPro" id="IPR012910">
    <property type="entry name" value="Plug_dom"/>
</dbReference>
<dbReference type="Gene3D" id="2.40.170.20">
    <property type="entry name" value="TonB-dependent receptor, beta-barrel domain"/>
    <property type="match status" value="1"/>
</dbReference>
<keyword evidence="2 9" id="KW-0813">Transport</keyword>
<dbReference type="RefSeq" id="WP_116235728.1">
    <property type="nucleotide sequence ID" value="NZ_QRDP01000004.1"/>
</dbReference>
<evidence type="ECO:0000256" key="11">
    <source>
        <dbReference type="RuleBase" id="RU003357"/>
    </source>
</evidence>
<evidence type="ECO:0000256" key="1">
    <source>
        <dbReference type="ARBA" id="ARBA00004571"/>
    </source>
</evidence>
<evidence type="ECO:0000256" key="2">
    <source>
        <dbReference type="ARBA" id="ARBA00022448"/>
    </source>
</evidence>
<feature type="chain" id="PRO_5017696740" evidence="12">
    <location>
        <begin position="37"/>
        <end position="967"/>
    </location>
</feature>
<dbReference type="Proteomes" id="UP000256310">
    <property type="component" value="Unassembled WGS sequence"/>
</dbReference>
<evidence type="ECO:0000256" key="12">
    <source>
        <dbReference type="SAM" id="SignalP"/>
    </source>
</evidence>
<dbReference type="Pfam" id="PF07715">
    <property type="entry name" value="Plug"/>
    <property type="match status" value="1"/>
</dbReference>
<comment type="similarity">
    <text evidence="9 11">Belongs to the TonB-dependent receptor family.</text>
</comment>
<evidence type="ECO:0000256" key="7">
    <source>
        <dbReference type="ARBA" id="ARBA00023136"/>
    </source>
</evidence>
<dbReference type="InterPro" id="IPR037066">
    <property type="entry name" value="Plug_dom_sf"/>
</dbReference>
<feature type="short sequence motif" description="TonB C-terminal box" evidence="10">
    <location>
        <begin position="950"/>
        <end position="967"/>
    </location>
</feature>
<evidence type="ECO:0000256" key="5">
    <source>
        <dbReference type="ARBA" id="ARBA00022729"/>
    </source>
</evidence>
<keyword evidence="5 12" id="KW-0732">Signal</keyword>
<dbReference type="OrthoDB" id="7051241at2"/>
<keyword evidence="15" id="KW-0675">Receptor</keyword>
<dbReference type="GO" id="GO:0009279">
    <property type="term" value="C:cell outer membrane"/>
    <property type="evidence" value="ECO:0007669"/>
    <property type="project" value="UniProtKB-SubCell"/>
</dbReference>
<dbReference type="InterPro" id="IPR039426">
    <property type="entry name" value="TonB-dep_rcpt-like"/>
</dbReference>
<organism evidence="15 16">
    <name type="scientific">Parasphingopyxis lamellibrachiae</name>
    <dbReference type="NCBI Taxonomy" id="680125"/>
    <lineage>
        <taxon>Bacteria</taxon>
        <taxon>Pseudomonadati</taxon>
        <taxon>Pseudomonadota</taxon>
        <taxon>Alphaproteobacteria</taxon>
        <taxon>Sphingomonadales</taxon>
        <taxon>Sphingomonadaceae</taxon>
        <taxon>Parasphingopyxis</taxon>
    </lineage>
</organism>
<dbReference type="Gene3D" id="2.170.130.10">
    <property type="entry name" value="TonB-dependent receptor, plug domain"/>
    <property type="match status" value="1"/>
</dbReference>
<evidence type="ECO:0000256" key="3">
    <source>
        <dbReference type="ARBA" id="ARBA00022452"/>
    </source>
</evidence>
<keyword evidence="8 9" id="KW-0998">Cell outer membrane</keyword>
<accession>A0A3D9FF88</accession>
<evidence type="ECO:0000256" key="10">
    <source>
        <dbReference type="PROSITE-ProRule" id="PRU10144"/>
    </source>
</evidence>
<keyword evidence="3 9" id="KW-1134">Transmembrane beta strand</keyword>